<proteinExistence type="predicted"/>
<dbReference type="EMBL" id="BBNT01000001">
    <property type="protein sequence ID" value="GAL74061.1"/>
    <property type="molecule type" value="Genomic_DNA"/>
</dbReference>
<sequence>MEGEIINRVANSKLQVIDLEDYYPVGPRSELDISQWLMEGIVLVESRFRESLKNTDFTAYKDHYVAVKCSTDAIIPQWAWMLVQMELTGIAKKVVLGSLEDLETSLYSPIINQLNLDPYMDMPVIVKGCSHKPVPLTAYMMITERLYGVAKSVMYGEACSAVPVYKKKSSLSIELFFNRQSILFFN</sequence>
<keyword evidence="1" id="KW-0413">Isomerase</keyword>
<dbReference type="Pfam" id="PF10652">
    <property type="entry name" value="DUF2480"/>
    <property type="match status" value="1"/>
</dbReference>
<evidence type="ECO:0000313" key="2">
    <source>
        <dbReference type="Proteomes" id="UP000029647"/>
    </source>
</evidence>
<reference evidence="1 2" key="1">
    <citation type="journal article" date="2014" name="Genome Announc.">
        <title>Draft Genome Sequences of Marine Flavobacterium Nonlabens Strains NR17, NR24, NR27, NR32, NR33, and Ara13.</title>
        <authorList>
            <person name="Nakanishi M."/>
            <person name="Meirelles P."/>
            <person name="Suzuki R."/>
            <person name="Takatani N."/>
            <person name="Mino S."/>
            <person name="Suda W."/>
            <person name="Oshima K."/>
            <person name="Hattori M."/>
            <person name="Ohkuma M."/>
            <person name="Hosokawa M."/>
            <person name="Miyashita K."/>
            <person name="Thompson F.L."/>
            <person name="Niwa A."/>
            <person name="Sawabe T."/>
            <person name="Sawabe T."/>
        </authorList>
    </citation>
    <scope>NUCLEOTIDE SEQUENCE [LARGE SCALE GENOMIC DNA]</scope>
    <source>
        <strain evidence="2">JCM19275</strain>
    </source>
</reference>
<protein>
    <submittedName>
        <fullName evidence="1">Glucose-6-phosphate isomerase</fullName>
        <ecNumber evidence="1">5.3.1.9</ecNumber>
    </submittedName>
</protein>
<dbReference type="EC" id="5.3.1.9" evidence="1"/>
<dbReference type="Proteomes" id="UP000029647">
    <property type="component" value="Unassembled WGS sequence"/>
</dbReference>
<evidence type="ECO:0000313" key="1">
    <source>
        <dbReference type="EMBL" id="GAL74061.1"/>
    </source>
</evidence>
<accession>A0A090WAS9</accession>
<comment type="caution">
    <text evidence="1">The sequence shown here is derived from an EMBL/GenBank/DDBJ whole genome shotgun (WGS) entry which is preliminary data.</text>
</comment>
<dbReference type="InterPro" id="IPR018914">
    <property type="entry name" value="DUF2480"/>
</dbReference>
<gene>
    <name evidence="1" type="ORF">JCM19275_2908</name>
</gene>
<organism evidence="1 2">
    <name type="scientific">Nonlabens ulvanivorans</name>
    <name type="common">Persicivirga ulvanivorans</name>
    <dbReference type="NCBI Taxonomy" id="906888"/>
    <lineage>
        <taxon>Bacteria</taxon>
        <taxon>Pseudomonadati</taxon>
        <taxon>Bacteroidota</taxon>
        <taxon>Flavobacteriia</taxon>
        <taxon>Flavobacteriales</taxon>
        <taxon>Flavobacteriaceae</taxon>
        <taxon>Nonlabens</taxon>
    </lineage>
</organism>
<name>A0A090WAS9_NONUL</name>
<dbReference type="GO" id="GO:0004347">
    <property type="term" value="F:glucose-6-phosphate isomerase activity"/>
    <property type="evidence" value="ECO:0007669"/>
    <property type="project" value="UniProtKB-EC"/>
</dbReference>
<dbReference type="AlphaFoldDB" id="A0A090WAS9"/>